<dbReference type="Proteomes" id="UP000535890">
    <property type="component" value="Unassembled WGS sequence"/>
</dbReference>
<protein>
    <recommendedName>
        <fullName evidence="2">Uridine phosphorylase</fullName>
        <ecNumber evidence="1">2.4.2.3</ecNumber>
    </recommendedName>
</protein>
<dbReference type="RefSeq" id="WP_343053810.1">
    <property type="nucleotide sequence ID" value="NZ_BAABHP010000004.1"/>
</dbReference>
<name>A0A7Y9J4K9_9PSEU</name>
<evidence type="ECO:0000313" key="6">
    <source>
        <dbReference type="Proteomes" id="UP000535890"/>
    </source>
</evidence>
<reference evidence="5 6" key="1">
    <citation type="submission" date="2020-07" db="EMBL/GenBank/DDBJ databases">
        <title>Sequencing the genomes of 1000 actinobacteria strains.</title>
        <authorList>
            <person name="Klenk H.-P."/>
        </authorList>
    </citation>
    <scope>NUCLEOTIDE SEQUENCE [LARGE SCALE GENOMIC DNA]</scope>
    <source>
        <strain evidence="5 6">DSM 45772</strain>
    </source>
</reference>
<dbReference type="PANTHER" id="PTHR43691">
    <property type="entry name" value="URIDINE PHOSPHORYLASE"/>
    <property type="match status" value="1"/>
</dbReference>
<proteinExistence type="predicted"/>
<dbReference type="Gene3D" id="3.40.50.1580">
    <property type="entry name" value="Nucleoside phosphorylase domain"/>
    <property type="match status" value="1"/>
</dbReference>
<comment type="catalytic activity">
    <reaction evidence="3">
        <text>uridine + phosphate = alpha-D-ribose 1-phosphate + uracil</text>
        <dbReference type="Rhea" id="RHEA:24388"/>
        <dbReference type="ChEBI" id="CHEBI:16704"/>
        <dbReference type="ChEBI" id="CHEBI:17568"/>
        <dbReference type="ChEBI" id="CHEBI:43474"/>
        <dbReference type="ChEBI" id="CHEBI:57720"/>
        <dbReference type="EC" id="2.4.2.3"/>
    </reaction>
</comment>
<evidence type="ECO:0000313" key="5">
    <source>
        <dbReference type="EMBL" id="NYD35197.1"/>
    </source>
</evidence>
<organism evidence="5 6">
    <name type="scientific">Actinomycetospora corticicola</name>
    <dbReference type="NCBI Taxonomy" id="663602"/>
    <lineage>
        <taxon>Bacteria</taxon>
        <taxon>Bacillati</taxon>
        <taxon>Actinomycetota</taxon>
        <taxon>Actinomycetes</taxon>
        <taxon>Pseudonocardiales</taxon>
        <taxon>Pseudonocardiaceae</taxon>
        <taxon>Actinomycetospora</taxon>
    </lineage>
</organism>
<evidence type="ECO:0000259" key="4">
    <source>
        <dbReference type="Pfam" id="PF01048"/>
    </source>
</evidence>
<accession>A0A7Y9J4K9</accession>
<dbReference type="GO" id="GO:0004850">
    <property type="term" value="F:uridine phosphorylase activity"/>
    <property type="evidence" value="ECO:0007669"/>
    <property type="project" value="UniProtKB-EC"/>
</dbReference>
<gene>
    <name evidence="5" type="ORF">BJ983_001299</name>
</gene>
<evidence type="ECO:0000256" key="3">
    <source>
        <dbReference type="ARBA" id="ARBA00048447"/>
    </source>
</evidence>
<dbReference type="PANTHER" id="PTHR43691:SF11">
    <property type="entry name" value="FI09636P-RELATED"/>
    <property type="match status" value="1"/>
</dbReference>
<dbReference type="InterPro" id="IPR035994">
    <property type="entry name" value="Nucleoside_phosphorylase_sf"/>
</dbReference>
<sequence length="253" mass="26670">MSDLPLALPLAEDDLDQDGIIAPGAMRTRGDVPPNVVLCFFPEVMTALAEQHPEIATLHSENGRSAVLGVPLPDGRVVAVAHPGVGAPMAAVTLEELIVLGGRRFTAVGGAGVLVPDLVLGHAVVVSSALRDEGTSFHYLAPGRVVEADPAGVEALVAALHAADVAHTVGRTWTTDAVYRETRTRTDRRRAEDCLTVEMEASALIAVARFRGVTFSQVLFAGDSLAGEQWDSRRWTTAAQARAALVDVLVSSR</sequence>
<comment type="caution">
    <text evidence="5">The sequence shown here is derived from an EMBL/GenBank/DDBJ whole genome shotgun (WGS) entry which is preliminary data.</text>
</comment>
<keyword evidence="6" id="KW-1185">Reference proteome</keyword>
<dbReference type="GO" id="GO:0009116">
    <property type="term" value="P:nucleoside metabolic process"/>
    <property type="evidence" value="ECO:0007669"/>
    <property type="project" value="InterPro"/>
</dbReference>
<dbReference type="EC" id="2.4.2.3" evidence="1"/>
<evidence type="ECO:0000256" key="2">
    <source>
        <dbReference type="ARBA" id="ARBA00021980"/>
    </source>
</evidence>
<dbReference type="CDD" id="cd09007">
    <property type="entry name" value="NP-I_spr0068"/>
    <property type="match status" value="1"/>
</dbReference>
<feature type="domain" description="Nucleoside phosphorylase" evidence="4">
    <location>
        <begin position="36"/>
        <end position="243"/>
    </location>
</feature>
<dbReference type="SUPFAM" id="SSF53167">
    <property type="entry name" value="Purine and uridine phosphorylases"/>
    <property type="match status" value="1"/>
</dbReference>
<dbReference type="Pfam" id="PF01048">
    <property type="entry name" value="PNP_UDP_1"/>
    <property type="match status" value="1"/>
</dbReference>
<dbReference type="AlphaFoldDB" id="A0A7Y9J4K9"/>
<evidence type="ECO:0000256" key="1">
    <source>
        <dbReference type="ARBA" id="ARBA00011888"/>
    </source>
</evidence>
<dbReference type="InterPro" id="IPR000845">
    <property type="entry name" value="Nucleoside_phosphorylase_d"/>
</dbReference>
<dbReference type="GO" id="GO:0005829">
    <property type="term" value="C:cytosol"/>
    <property type="evidence" value="ECO:0007669"/>
    <property type="project" value="TreeGrafter"/>
</dbReference>
<dbReference type="EMBL" id="JACCBN010000001">
    <property type="protein sequence ID" value="NYD35197.1"/>
    <property type="molecule type" value="Genomic_DNA"/>
</dbReference>